<proteinExistence type="predicted"/>
<dbReference type="Proteomes" id="UP000235672">
    <property type="component" value="Unassembled WGS sequence"/>
</dbReference>
<dbReference type="AlphaFoldDB" id="A0A2J6Q762"/>
<organism evidence="1 2">
    <name type="scientific">Hyaloscypha hepaticicola</name>
    <dbReference type="NCBI Taxonomy" id="2082293"/>
    <lineage>
        <taxon>Eukaryota</taxon>
        <taxon>Fungi</taxon>
        <taxon>Dikarya</taxon>
        <taxon>Ascomycota</taxon>
        <taxon>Pezizomycotina</taxon>
        <taxon>Leotiomycetes</taxon>
        <taxon>Helotiales</taxon>
        <taxon>Hyaloscyphaceae</taxon>
        <taxon>Hyaloscypha</taxon>
    </lineage>
</organism>
<gene>
    <name evidence="1" type="ORF">NA56DRAFT_111584</name>
</gene>
<dbReference type="EMBL" id="KZ613479">
    <property type="protein sequence ID" value="PMD22081.1"/>
    <property type="molecule type" value="Genomic_DNA"/>
</dbReference>
<reference evidence="1 2" key="1">
    <citation type="submission" date="2016-05" db="EMBL/GenBank/DDBJ databases">
        <title>A degradative enzymes factory behind the ericoid mycorrhizal symbiosis.</title>
        <authorList>
            <consortium name="DOE Joint Genome Institute"/>
            <person name="Martino E."/>
            <person name="Morin E."/>
            <person name="Grelet G."/>
            <person name="Kuo A."/>
            <person name="Kohler A."/>
            <person name="Daghino S."/>
            <person name="Barry K."/>
            <person name="Choi C."/>
            <person name="Cichocki N."/>
            <person name="Clum A."/>
            <person name="Copeland A."/>
            <person name="Hainaut M."/>
            <person name="Haridas S."/>
            <person name="Labutti K."/>
            <person name="Lindquist E."/>
            <person name="Lipzen A."/>
            <person name="Khouja H.-R."/>
            <person name="Murat C."/>
            <person name="Ohm R."/>
            <person name="Olson A."/>
            <person name="Spatafora J."/>
            <person name="Veneault-Fourrey C."/>
            <person name="Henrissat B."/>
            <person name="Grigoriev I."/>
            <person name="Martin F."/>
            <person name="Perotto S."/>
        </authorList>
    </citation>
    <scope>NUCLEOTIDE SEQUENCE [LARGE SCALE GENOMIC DNA]</scope>
    <source>
        <strain evidence="1 2">UAMH 7357</strain>
    </source>
</reference>
<keyword evidence="2" id="KW-1185">Reference proteome</keyword>
<accession>A0A2J6Q762</accession>
<evidence type="ECO:0000313" key="2">
    <source>
        <dbReference type="Proteomes" id="UP000235672"/>
    </source>
</evidence>
<sequence length="95" mass="10422">MHRLPIPSHLFVIPLPQVQSVCLLFGRSVESKLTFCVLWRAGEERGWLLAKGICVGCGLQGFLANREVRCRGCSKVVQAQPCASHSSNCGDRQPS</sequence>
<evidence type="ECO:0000313" key="1">
    <source>
        <dbReference type="EMBL" id="PMD22081.1"/>
    </source>
</evidence>
<protein>
    <submittedName>
        <fullName evidence="1">Uncharacterized protein</fullName>
    </submittedName>
</protein>
<name>A0A2J6Q762_9HELO</name>